<dbReference type="GO" id="GO:0016746">
    <property type="term" value="F:acyltransferase activity"/>
    <property type="evidence" value="ECO:0007669"/>
    <property type="project" value="InterPro"/>
</dbReference>
<dbReference type="InterPro" id="IPR016039">
    <property type="entry name" value="Thiolase-like"/>
</dbReference>
<feature type="non-terminal residue" evidence="2">
    <location>
        <position position="262"/>
    </location>
</feature>
<dbReference type="Pfam" id="PF19364">
    <property type="entry name" value="DUF5940"/>
    <property type="match status" value="1"/>
</dbReference>
<evidence type="ECO:0000259" key="1">
    <source>
        <dbReference type="Pfam" id="PF19364"/>
    </source>
</evidence>
<organism evidence="2">
    <name type="scientific">marine sediment metagenome</name>
    <dbReference type="NCBI Taxonomy" id="412755"/>
    <lineage>
        <taxon>unclassified sequences</taxon>
        <taxon>metagenomes</taxon>
        <taxon>ecological metagenomes</taxon>
    </lineage>
</organism>
<evidence type="ECO:0000313" key="2">
    <source>
        <dbReference type="EMBL" id="GAF91755.1"/>
    </source>
</evidence>
<reference evidence="2" key="1">
    <citation type="journal article" date="2014" name="Front. Microbiol.">
        <title>High frequency of phylogenetically diverse reductive dehalogenase-homologous genes in deep subseafloor sedimentary metagenomes.</title>
        <authorList>
            <person name="Kawai M."/>
            <person name="Futagami T."/>
            <person name="Toyoda A."/>
            <person name="Takaki Y."/>
            <person name="Nishi S."/>
            <person name="Hori S."/>
            <person name="Arai W."/>
            <person name="Tsubouchi T."/>
            <person name="Morono Y."/>
            <person name="Uchiyama I."/>
            <person name="Ito T."/>
            <person name="Fujiyama A."/>
            <person name="Inagaki F."/>
            <person name="Takami H."/>
        </authorList>
    </citation>
    <scope>NUCLEOTIDE SEQUENCE</scope>
    <source>
        <strain evidence="2">Expedition CK06-06</strain>
    </source>
</reference>
<protein>
    <recommendedName>
        <fullName evidence="1">DUF5940 domain-containing protein</fullName>
    </recommendedName>
</protein>
<gene>
    <name evidence="2" type="ORF">S01H1_21046</name>
</gene>
<dbReference type="AlphaFoldDB" id="X0UTF9"/>
<sequence length="262" mass="27664">MPVYFQGKLVGSLRRDHDNDDTLKSLVLMENLIAKASGSLAMLHLFKRAGITPADVDFVLDCTETAIGDRYNRGGGSMSKAMAEMCGCVNATGSDVRAFCCAPNHAIISAAGMVAAGIFENVVVAGGGCMAKVGMKFAAHLKHNMPILEDVVAGIAFLVTKDDGVSPVLRLDAVGKHDVGAGSPQQAILASLILKPLARVGMKMTDIDKYATEMHNPEITLPAGSGDTPSINYKTMAALAALDKQIDRTEIEKFVKERGMPG</sequence>
<comment type="caution">
    <text evidence="2">The sequence shown here is derived from an EMBL/GenBank/DDBJ whole genome shotgun (WGS) entry which is preliminary data.</text>
</comment>
<feature type="domain" description="DUF5940" evidence="1">
    <location>
        <begin position="187"/>
        <end position="262"/>
    </location>
</feature>
<accession>X0UTF9</accession>
<proteinExistence type="predicted"/>
<dbReference type="EMBL" id="BARS01011604">
    <property type="protein sequence ID" value="GAF91755.1"/>
    <property type="molecule type" value="Genomic_DNA"/>
</dbReference>
<name>X0UTF9_9ZZZZ</name>
<dbReference type="SUPFAM" id="SSF53901">
    <property type="entry name" value="Thiolase-like"/>
    <property type="match status" value="1"/>
</dbReference>
<dbReference type="Gene3D" id="3.40.47.10">
    <property type="match status" value="1"/>
</dbReference>
<dbReference type="InterPro" id="IPR045984">
    <property type="entry name" value="DUF5940"/>
</dbReference>